<dbReference type="CDD" id="cd00777">
    <property type="entry name" value="AspRS_core"/>
    <property type="match status" value="1"/>
</dbReference>
<dbReference type="Pfam" id="PF01336">
    <property type="entry name" value="tRNA_anti-codon"/>
    <property type="match status" value="1"/>
</dbReference>
<dbReference type="NCBIfam" id="TIGR00459">
    <property type="entry name" value="aspS_bact"/>
    <property type="match status" value="1"/>
</dbReference>
<dbReference type="OrthoDB" id="9802326at2"/>
<evidence type="ECO:0000256" key="7">
    <source>
        <dbReference type="ARBA" id="ARBA00023146"/>
    </source>
</evidence>
<evidence type="ECO:0000256" key="3">
    <source>
        <dbReference type="ARBA" id="ARBA00022598"/>
    </source>
</evidence>
<proteinExistence type="inferred from homology"/>
<feature type="binding site" evidence="8">
    <location>
        <position position="485"/>
    </location>
    <ligand>
        <name>ATP</name>
        <dbReference type="ChEBI" id="CHEBI:30616"/>
    </ligand>
</feature>
<dbReference type="GO" id="GO:0005737">
    <property type="term" value="C:cytoplasm"/>
    <property type="evidence" value="ECO:0007669"/>
    <property type="project" value="UniProtKB-SubCell"/>
</dbReference>
<evidence type="ECO:0000256" key="1">
    <source>
        <dbReference type="ARBA" id="ARBA00006303"/>
    </source>
</evidence>
<dbReference type="Proteomes" id="UP000184476">
    <property type="component" value="Unassembled WGS sequence"/>
</dbReference>
<dbReference type="InterPro" id="IPR004365">
    <property type="entry name" value="NA-bd_OB_tRNA"/>
</dbReference>
<feature type="binding site" evidence="8">
    <location>
        <position position="233"/>
    </location>
    <ligand>
        <name>ATP</name>
        <dbReference type="ChEBI" id="CHEBI:30616"/>
    </ligand>
</feature>
<feature type="region of interest" description="Aspartate" evidence="8">
    <location>
        <begin position="202"/>
        <end position="205"/>
    </location>
</feature>
<feature type="binding site" evidence="8">
    <location>
        <position position="451"/>
    </location>
    <ligand>
        <name>L-aspartate</name>
        <dbReference type="ChEBI" id="CHEBI:29991"/>
    </ligand>
</feature>
<keyword evidence="11" id="KW-1185">Reference proteome</keyword>
<dbReference type="GO" id="GO:0003676">
    <property type="term" value="F:nucleic acid binding"/>
    <property type="evidence" value="ECO:0007669"/>
    <property type="project" value="InterPro"/>
</dbReference>
<evidence type="ECO:0000313" key="10">
    <source>
        <dbReference type="EMBL" id="SHE78333.1"/>
    </source>
</evidence>
<dbReference type="Gene3D" id="2.40.50.140">
    <property type="entry name" value="Nucleic acid-binding proteins"/>
    <property type="match status" value="1"/>
</dbReference>
<dbReference type="InterPro" id="IPR004115">
    <property type="entry name" value="GAD-like_sf"/>
</dbReference>
<evidence type="ECO:0000256" key="5">
    <source>
        <dbReference type="ARBA" id="ARBA00022840"/>
    </source>
</evidence>
<dbReference type="NCBIfam" id="NF001750">
    <property type="entry name" value="PRK00476.1"/>
    <property type="match status" value="1"/>
</dbReference>
<keyword evidence="2 8" id="KW-0963">Cytoplasm</keyword>
<dbReference type="InterPro" id="IPR012340">
    <property type="entry name" value="NA-bd_OB-fold"/>
</dbReference>
<dbReference type="Pfam" id="PF00152">
    <property type="entry name" value="tRNA-synt_2"/>
    <property type="match status" value="1"/>
</dbReference>
<dbReference type="EC" id="6.1.1.12" evidence="8"/>
<dbReference type="GO" id="GO:0016740">
    <property type="term" value="F:transferase activity"/>
    <property type="evidence" value="ECO:0007669"/>
    <property type="project" value="UniProtKB-ARBA"/>
</dbReference>
<dbReference type="PANTHER" id="PTHR22594:SF5">
    <property type="entry name" value="ASPARTATE--TRNA LIGASE, MITOCHONDRIAL"/>
    <property type="match status" value="1"/>
</dbReference>
<dbReference type="GO" id="GO:0005524">
    <property type="term" value="F:ATP binding"/>
    <property type="evidence" value="ECO:0007669"/>
    <property type="project" value="UniProtKB-UniRule"/>
</dbReference>
<evidence type="ECO:0000256" key="8">
    <source>
        <dbReference type="HAMAP-Rule" id="MF_00044"/>
    </source>
</evidence>
<keyword evidence="5 8" id="KW-0067">ATP-binding</keyword>
<organism evidence="10 11">
    <name type="scientific">Seinonella peptonophila</name>
    <dbReference type="NCBI Taxonomy" id="112248"/>
    <lineage>
        <taxon>Bacteria</taxon>
        <taxon>Bacillati</taxon>
        <taxon>Bacillota</taxon>
        <taxon>Bacilli</taxon>
        <taxon>Bacillales</taxon>
        <taxon>Thermoactinomycetaceae</taxon>
        <taxon>Seinonella</taxon>
    </lineage>
</organism>
<comment type="catalytic activity">
    <reaction evidence="8">
        <text>tRNA(Asp) + L-aspartate + ATP = L-aspartyl-tRNA(Asp) + AMP + diphosphate</text>
        <dbReference type="Rhea" id="RHEA:19649"/>
        <dbReference type="Rhea" id="RHEA-COMP:9660"/>
        <dbReference type="Rhea" id="RHEA-COMP:9678"/>
        <dbReference type="ChEBI" id="CHEBI:29991"/>
        <dbReference type="ChEBI" id="CHEBI:30616"/>
        <dbReference type="ChEBI" id="CHEBI:33019"/>
        <dbReference type="ChEBI" id="CHEBI:78442"/>
        <dbReference type="ChEBI" id="CHEBI:78516"/>
        <dbReference type="ChEBI" id="CHEBI:456215"/>
        <dbReference type="EC" id="6.1.1.12"/>
    </reaction>
</comment>
<feature type="domain" description="Aminoacyl-transfer RNA synthetases class-II family profile" evidence="9">
    <location>
        <begin position="145"/>
        <end position="558"/>
    </location>
</feature>
<dbReference type="InterPro" id="IPR004524">
    <property type="entry name" value="Asp-tRNA-ligase_1"/>
</dbReference>
<dbReference type="GO" id="GO:0004815">
    <property type="term" value="F:aspartate-tRNA ligase activity"/>
    <property type="evidence" value="ECO:0007669"/>
    <property type="project" value="UniProtKB-UniRule"/>
</dbReference>
<name>A0A1M4WB68_9BACL</name>
<dbReference type="InterPro" id="IPR006195">
    <property type="entry name" value="aa-tRNA-synth_II"/>
</dbReference>
<comment type="similarity">
    <text evidence="1 8">Belongs to the class-II aminoacyl-tRNA synthetase family. Type 1 subfamily.</text>
</comment>
<feature type="binding site" evidence="8">
    <location>
        <position position="492"/>
    </location>
    <ligand>
        <name>L-aspartate</name>
        <dbReference type="ChEBI" id="CHEBI:29991"/>
    </ligand>
</feature>
<dbReference type="Pfam" id="PF02938">
    <property type="entry name" value="GAD"/>
    <property type="match status" value="1"/>
</dbReference>
<dbReference type="PRINTS" id="PR01042">
    <property type="entry name" value="TRNASYNTHASP"/>
</dbReference>
<dbReference type="InterPro" id="IPR045864">
    <property type="entry name" value="aa-tRNA-synth_II/BPL/LPL"/>
</dbReference>
<dbReference type="InterPro" id="IPR002312">
    <property type="entry name" value="Asp/Asn-tRNA-synth_IIb"/>
</dbReference>
<feature type="binding site" evidence="8">
    <location>
        <position position="178"/>
    </location>
    <ligand>
        <name>L-aspartate</name>
        <dbReference type="ChEBI" id="CHEBI:29991"/>
    </ligand>
</feature>
<evidence type="ECO:0000313" key="11">
    <source>
        <dbReference type="Proteomes" id="UP000184476"/>
    </source>
</evidence>
<evidence type="ECO:0000256" key="2">
    <source>
        <dbReference type="ARBA" id="ARBA00022490"/>
    </source>
</evidence>
<dbReference type="RefSeq" id="WP_073154224.1">
    <property type="nucleotide sequence ID" value="NZ_FQVL01000003.1"/>
</dbReference>
<evidence type="ECO:0000256" key="6">
    <source>
        <dbReference type="ARBA" id="ARBA00022917"/>
    </source>
</evidence>
<sequence length="588" mass="67206">MGHHFRSHFTKQLTTETVGTQVTVNGWVQRRRDFGGLIFLDLRDHTGLVQVVFNPDISTEAIELASQARNEYVLSVTGTVVKRSPDTVNPKLTTGEIEIQGEQVYLFNPSKTPPFLIEDGTDVDETLRMKHRYLDLRRPQMQKNIKIRHRALQVVRQFLDQHGFLEIETPMLTKSTPEGARDYLVPSRLHEGTFYALPQSPQLFKQLLMVAGFERYFQITRCFRDEDLRADRQPEFTQIDIETSFMERTELQGIMEKMFQVLFQETIGVTVQAPFPRLTYHEAMERFGSDKPDLRFGLELIDLTETLQGTSFKVFASAIEKGGQVKTINVKGGANFTRKEIDAWGEIAQSLGAKGLAWITFKDGQPKGPIVKFLTPEELQAIQQVADVEAGDLLFFAADSKQNVARMLGEIRLRLGRTLNLIDEKQFQFVWITDFPLFEWNEETNRYDSMHHPFTMPRKEDIPLLGTDPGLVRAECDDLVLNGYELSSGSQRIYQREIQEKIFQVLQISETEASEKFGFLLEAFEYGAPPHGGVAFGFDRIMMILTGQQNLRETIAFPKTAQAYDPLTEAPAAVDADQLKELHIRLRK</sequence>
<evidence type="ECO:0000259" key="9">
    <source>
        <dbReference type="PROSITE" id="PS50862"/>
    </source>
</evidence>
<dbReference type="CDD" id="cd04317">
    <property type="entry name" value="EcAspRS_like_N"/>
    <property type="match status" value="1"/>
</dbReference>
<dbReference type="SUPFAM" id="SSF50249">
    <property type="entry name" value="Nucleic acid-binding proteins"/>
    <property type="match status" value="1"/>
</dbReference>
<feature type="binding site" evidence="8">
    <location>
        <begin position="224"/>
        <end position="226"/>
    </location>
    <ligand>
        <name>ATP</name>
        <dbReference type="ChEBI" id="CHEBI:30616"/>
    </ligand>
</feature>
<dbReference type="SUPFAM" id="SSF55261">
    <property type="entry name" value="GAD domain-like"/>
    <property type="match status" value="1"/>
</dbReference>
<dbReference type="STRING" id="112248.SAMN05444392_103129"/>
<dbReference type="PROSITE" id="PS50862">
    <property type="entry name" value="AA_TRNA_LIGASE_II"/>
    <property type="match status" value="1"/>
</dbReference>
<dbReference type="InterPro" id="IPR047090">
    <property type="entry name" value="AspRS_core"/>
</dbReference>
<dbReference type="InterPro" id="IPR004364">
    <property type="entry name" value="Aa-tRNA-synt_II"/>
</dbReference>
<dbReference type="InterPro" id="IPR047089">
    <property type="entry name" value="Asp-tRNA-ligase_1_N"/>
</dbReference>
<comment type="function">
    <text evidence="8">Catalyzes the attachment of L-aspartate to tRNA(Asp) in a two-step reaction: L-aspartate is first activated by ATP to form Asp-AMP and then transferred to the acceptor end of tRNA(Asp).</text>
</comment>
<dbReference type="EMBL" id="FQVL01000003">
    <property type="protein sequence ID" value="SHE78333.1"/>
    <property type="molecule type" value="Genomic_DNA"/>
</dbReference>
<protein>
    <recommendedName>
        <fullName evidence="8">Aspartate--tRNA ligase</fullName>
        <ecNumber evidence="8">6.1.1.12</ecNumber>
    </recommendedName>
    <alternativeName>
        <fullName evidence="8">Aspartyl-tRNA synthetase</fullName>
        <shortName evidence="8">AspRS</shortName>
    </alternativeName>
</protein>
<feature type="binding site" evidence="8">
    <location>
        <position position="224"/>
    </location>
    <ligand>
        <name>L-aspartate</name>
        <dbReference type="ChEBI" id="CHEBI:29991"/>
    </ligand>
</feature>
<feature type="binding site" evidence="8">
    <location>
        <begin position="537"/>
        <end position="540"/>
    </location>
    <ligand>
        <name>ATP</name>
        <dbReference type="ChEBI" id="CHEBI:30616"/>
    </ligand>
</feature>
<gene>
    <name evidence="8" type="primary">aspS</name>
    <name evidence="10" type="ORF">SAMN05444392_103129</name>
</gene>
<keyword evidence="7 8" id="KW-0030">Aminoacyl-tRNA synthetase</keyword>
<accession>A0A1M4WB68</accession>
<comment type="subcellular location">
    <subcellularLocation>
        <location evidence="8">Cytoplasm</location>
    </subcellularLocation>
</comment>
<evidence type="ECO:0000256" key="4">
    <source>
        <dbReference type="ARBA" id="ARBA00022741"/>
    </source>
</evidence>
<keyword evidence="4 8" id="KW-0547">Nucleotide-binding</keyword>
<dbReference type="Gene3D" id="3.30.1360.30">
    <property type="entry name" value="GAD-like domain"/>
    <property type="match status" value="1"/>
</dbReference>
<reference evidence="10 11" key="1">
    <citation type="submission" date="2016-11" db="EMBL/GenBank/DDBJ databases">
        <authorList>
            <person name="Jaros S."/>
            <person name="Januszkiewicz K."/>
            <person name="Wedrychowicz H."/>
        </authorList>
    </citation>
    <scope>NUCLEOTIDE SEQUENCE [LARGE SCALE GENOMIC DNA]</scope>
    <source>
        <strain evidence="10 11">DSM 44666</strain>
    </source>
</reference>
<dbReference type="PANTHER" id="PTHR22594">
    <property type="entry name" value="ASPARTYL/LYSYL-TRNA SYNTHETASE"/>
    <property type="match status" value="1"/>
</dbReference>
<keyword evidence="6 8" id="KW-0648">Protein biosynthesis</keyword>
<keyword evidence="3 8" id="KW-0436">Ligase</keyword>
<dbReference type="HAMAP" id="MF_00044">
    <property type="entry name" value="Asp_tRNA_synth_type1"/>
    <property type="match status" value="1"/>
</dbReference>
<dbReference type="GO" id="GO:0006422">
    <property type="term" value="P:aspartyl-tRNA aminoacylation"/>
    <property type="evidence" value="ECO:0007669"/>
    <property type="project" value="UniProtKB-UniRule"/>
</dbReference>
<dbReference type="SUPFAM" id="SSF55681">
    <property type="entry name" value="Class II aaRS and biotin synthetases"/>
    <property type="match status" value="1"/>
</dbReference>
<dbReference type="InterPro" id="IPR029351">
    <property type="entry name" value="GAD_dom"/>
</dbReference>
<comment type="subunit">
    <text evidence="8">Homodimer.</text>
</comment>
<comment type="caution">
    <text evidence="8">Lacks conserved residue(s) required for the propagation of feature annotation.</text>
</comment>
<dbReference type="GO" id="GO:0140096">
    <property type="term" value="F:catalytic activity, acting on a protein"/>
    <property type="evidence" value="ECO:0007669"/>
    <property type="project" value="UniProtKB-ARBA"/>
</dbReference>
<dbReference type="AlphaFoldDB" id="A0A1M4WB68"/>
<dbReference type="Gene3D" id="3.30.930.10">
    <property type="entry name" value="Bira Bifunctional Protein, Domain 2"/>
    <property type="match status" value="1"/>
</dbReference>